<accession>A0AA41Z0V1</accession>
<feature type="domain" description="NodB homology" evidence="6">
    <location>
        <begin position="79"/>
        <end position="296"/>
    </location>
</feature>
<reference evidence="7" key="1">
    <citation type="submission" date="2022-05" db="EMBL/GenBank/DDBJ databases">
        <authorList>
            <person name="Pankratov T."/>
        </authorList>
    </citation>
    <scope>NUCLEOTIDE SEQUENCE</scope>
    <source>
        <strain evidence="7">BP6-180914</strain>
    </source>
</reference>
<dbReference type="InterPro" id="IPR017625">
    <property type="entry name" value="PuuE"/>
</dbReference>
<evidence type="ECO:0000256" key="3">
    <source>
        <dbReference type="ARBA" id="ARBA00020071"/>
    </source>
</evidence>
<evidence type="ECO:0000256" key="1">
    <source>
        <dbReference type="ARBA" id="ARBA00003236"/>
    </source>
</evidence>
<dbReference type="PANTHER" id="PTHR43123">
    <property type="entry name" value="POLYSACCHARIDE DEACETYLASE-RELATED"/>
    <property type="match status" value="1"/>
</dbReference>
<name>A0AA41Z0V1_9HYPH</name>
<sequence>MPEQGPAVSLATGESARDIVGYGASPPHPHWPGGARVAVNFVINYEEGAEYTLLNGDDRPETILSEVGASAPLPGTRDRIMESMYEYGSRAGVWRVLDAFRLRGVVPTCYAVGLAFEQNPHAAEAFAALGCDFAGHGWRWIDYAAVPEPVERDHIERCAATIRSLTGRAPAGWYTGRPSANTRRLAVEHGGFLYDSDAYNDDLPFWMPVGGRSHLVVPHAFDTNDSRMARNQDLAAPDAFFTYLRDSFDVLYDEGERAPKMMTVSLHCRLIGRPGRIRALARFLDHVLAHDRVWVCRREDLARHWMAHVPAAGPAGSTTARRLHVDGSSGSHETVGPGRG</sequence>
<dbReference type="CDD" id="cd10977">
    <property type="entry name" value="CE4_PuuE_SpCDA1"/>
    <property type="match status" value="1"/>
</dbReference>
<evidence type="ECO:0000256" key="5">
    <source>
        <dbReference type="SAM" id="MobiDB-lite"/>
    </source>
</evidence>
<comment type="caution">
    <text evidence="7">The sequence shown here is derived from an EMBL/GenBank/DDBJ whole genome shotgun (WGS) entry which is preliminary data.</text>
</comment>
<evidence type="ECO:0000313" key="8">
    <source>
        <dbReference type="Proteomes" id="UP001165667"/>
    </source>
</evidence>
<dbReference type="InterPro" id="IPR011330">
    <property type="entry name" value="Glyco_hydro/deAcase_b/a-brl"/>
</dbReference>
<dbReference type="RefSeq" id="WP_282588054.1">
    <property type="nucleotide sequence ID" value="NZ_JAMOIM010000030.1"/>
</dbReference>
<comment type="similarity">
    <text evidence="2">Belongs to the polysaccharide deacetylase family.</text>
</comment>
<dbReference type="PANTHER" id="PTHR43123:SF1">
    <property type="entry name" value="POLYSACCHARIDE DEACETYLASE-RELATED"/>
    <property type="match status" value="1"/>
</dbReference>
<dbReference type="Gene3D" id="3.20.20.370">
    <property type="entry name" value="Glycoside hydrolase/deacetylase"/>
    <property type="match status" value="1"/>
</dbReference>
<dbReference type="InterPro" id="IPR002509">
    <property type="entry name" value="NODB_dom"/>
</dbReference>
<gene>
    <name evidence="7" type="ORF">M8523_27290</name>
</gene>
<dbReference type="SUPFAM" id="SSF88713">
    <property type="entry name" value="Glycoside hydrolase/deacetylase"/>
    <property type="match status" value="1"/>
</dbReference>
<comment type="function">
    <text evidence="1">Is involved in generating a small heat-stable compound (Nod), an acylated oligomer of N-acetylglucosamine, that stimulates mitosis in various plant protoplasts.</text>
</comment>
<evidence type="ECO:0000256" key="4">
    <source>
        <dbReference type="ARBA" id="ARBA00032976"/>
    </source>
</evidence>
<evidence type="ECO:0000259" key="6">
    <source>
        <dbReference type="PROSITE" id="PS51677"/>
    </source>
</evidence>
<feature type="region of interest" description="Disordered" evidence="5">
    <location>
        <begin position="315"/>
        <end position="340"/>
    </location>
</feature>
<dbReference type="EMBL" id="JAMOIM010000030">
    <property type="protein sequence ID" value="MCW6511679.1"/>
    <property type="molecule type" value="Genomic_DNA"/>
</dbReference>
<evidence type="ECO:0000313" key="7">
    <source>
        <dbReference type="EMBL" id="MCW6511679.1"/>
    </source>
</evidence>
<dbReference type="GO" id="GO:0016810">
    <property type="term" value="F:hydrolase activity, acting on carbon-nitrogen (but not peptide) bonds"/>
    <property type="evidence" value="ECO:0007669"/>
    <property type="project" value="InterPro"/>
</dbReference>
<protein>
    <recommendedName>
        <fullName evidence="3">Chitooligosaccharide deacetylase</fullName>
    </recommendedName>
    <alternativeName>
        <fullName evidence="4">Nodulation protein B</fullName>
    </alternativeName>
</protein>
<dbReference type="AlphaFoldDB" id="A0AA41Z0V1"/>
<evidence type="ECO:0000256" key="2">
    <source>
        <dbReference type="ARBA" id="ARBA00010973"/>
    </source>
</evidence>
<organism evidence="7 8">
    <name type="scientific">Lichenifustis flavocetrariae</name>
    <dbReference type="NCBI Taxonomy" id="2949735"/>
    <lineage>
        <taxon>Bacteria</taxon>
        <taxon>Pseudomonadati</taxon>
        <taxon>Pseudomonadota</taxon>
        <taxon>Alphaproteobacteria</taxon>
        <taxon>Hyphomicrobiales</taxon>
        <taxon>Lichenihabitantaceae</taxon>
        <taxon>Lichenifustis</taxon>
    </lineage>
</organism>
<dbReference type="PROSITE" id="PS51677">
    <property type="entry name" value="NODB"/>
    <property type="match status" value="1"/>
</dbReference>
<proteinExistence type="inferred from homology"/>
<dbReference type="Proteomes" id="UP001165667">
    <property type="component" value="Unassembled WGS sequence"/>
</dbReference>
<keyword evidence="8" id="KW-1185">Reference proteome</keyword>
<dbReference type="Pfam" id="PF01522">
    <property type="entry name" value="Polysacc_deac_1"/>
    <property type="match status" value="1"/>
</dbReference>
<dbReference type="GO" id="GO:0005975">
    <property type="term" value="P:carbohydrate metabolic process"/>
    <property type="evidence" value="ECO:0007669"/>
    <property type="project" value="InterPro"/>
</dbReference>